<dbReference type="NCBIfam" id="TIGR03302">
    <property type="entry name" value="OM_YfiO"/>
    <property type="match status" value="1"/>
</dbReference>
<evidence type="ECO:0000256" key="3">
    <source>
        <dbReference type="ARBA" id="ARBA00023237"/>
    </source>
</evidence>
<dbReference type="InterPro" id="IPR039565">
    <property type="entry name" value="BamD-like"/>
</dbReference>
<comment type="caution">
    <text evidence="6">The sequence shown here is derived from an EMBL/GenBank/DDBJ whole genome shotgun (WGS) entry which is preliminary data.</text>
</comment>
<keyword evidence="2" id="KW-0472">Membrane</keyword>
<evidence type="ECO:0000256" key="4">
    <source>
        <dbReference type="PROSITE-ProRule" id="PRU00339"/>
    </source>
</evidence>
<evidence type="ECO:0000259" key="5">
    <source>
        <dbReference type="Pfam" id="PF13525"/>
    </source>
</evidence>
<evidence type="ECO:0000256" key="1">
    <source>
        <dbReference type="ARBA" id="ARBA00022729"/>
    </source>
</evidence>
<dbReference type="PROSITE" id="PS50005">
    <property type="entry name" value="TPR"/>
    <property type="match status" value="1"/>
</dbReference>
<dbReference type="Pfam" id="PF13525">
    <property type="entry name" value="YfiO"/>
    <property type="match status" value="1"/>
</dbReference>
<gene>
    <name evidence="6" type="primary">bamD</name>
    <name evidence="6" type="ORF">ENV67_05350</name>
</gene>
<proteinExistence type="predicted"/>
<dbReference type="InterPro" id="IPR019734">
    <property type="entry name" value="TPR_rpt"/>
</dbReference>
<accession>A0A7C4UGD1</accession>
<feature type="repeat" description="TPR" evidence="4">
    <location>
        <begin position="61"/>
        <end position="94"/>
    </location>
</feature>
<protein>
    <submittedName>
        <fullName evidence="6">Outer membrane protein assembly factor BamD</fullName>
    </submittedName>
</protein>
<evidence type="ECO:0000313" key="6">
    <source>
        <dbReference type="EMBL" id="HGW91950.1"/>
    </source>
</evidence>
<reference evidence="6" key="1">
    <citation type="journal article" date="2020" name="mSystems">
        <title>Genome- and Community-Level Interaction Insights into Carbon Utilization and Element Cycling Functions of Hydrothermarchaeota in Hydrothermal Sediment.</title>
        <authorList>
            <person name="Zhou Z."/>
            <person name="Liu Y."/>
            <person name="Xu W."/>
            <person name="Pan J."/>
            <person name="Luo Z.H."/>
            <person name="Li M."/>
        </authorList>
    </citation>
    <scope>NUCLEOTIDE SEQUENCE [LARGE SCALE GENOMIC DNA]</scope>
    <source>
        <strain evidence="6">SpSt-780</strain>
    </source>
</reference>
<dbReference type="PANTHER" id="PTHR37423">
    <property type="entry name" value="SOLUBLE LYTIC MUREIN TRANSGLYCOSYLASE-RELATED"/>
    <property type="match status" value="1"/>
</dbReference>
<dbReference type="EMBL" id="DTHG01000067">
    <property type="protein sequence ID" value="HGW91950.1"/>
    <property type="molecule type" value="Genomic_DNA"/>
</dbReference>
<keyword evidence="4" id="KW-0802">TPR repeat</keyword>
<dbReference type="InterPro" id="IPR017689">
    <property type="entry name" value="BamD"/>
</dbReference>
<dbReference type="InterPro" id="IPR011990">
    <property type="entry name" value="TPR-like_helical_dom_sf"/>
</dbReference>
<sequence length="234" mass="28041">MRYLLFMIFLFGCSKSVKIEKNITEDDFRKGYEYFEKEKYKNAIKIFQEFFNKNYGSQFIDDAQFYIGECYYRMKDYESALSEFNFLINNFPGSDFIEMAYLRKAQSLERLTPNIQRDQEITKKAIEAYEMFIMRFPNSDSIKIAEEGRRRLTERLNLKQLQTAKLYYKMGKYNSAIIYLNEVISKDSEYKDDALLLLGDCYVKLKDYDKAKEIYASVGDKRRKEADERIKKLK</sequence>
<feature type="domain" description="Outer membrane lipoprotein BamD-like" evidence="5">
    <location>
        <begin position="28"/>
        <end position="211"/>
    </location>
</feature>
<keyword evidence="1" id="KW-0732">Signal</keyword>
<keyword evidence="3" id="KW-0998">Cell outer membrane</keyword>
<organism evidence="6">
    <name type="scientific">candidate division WOR-3 bacterium</name>
    <dbReference type="NCBI Taxonomy" id="2052148"/>
    <lineage>
        <taxon>Bacteria</taxon>
        <taxon>Bacteria division WOR-3</taxon>
    </lineage>
</organism>
<dbReference type="PANTHER" id="PTHR37423:SF6">
    <property type="entry name" value="CELL DIVISION COORDINATOR CPOB"/>
    <property type="match status" value="1"/>
</dbReference>
<evidence type="ECO:0000256" key="2">
    <source>
        <dbReference type="ARBA" id="ARBA00023136"/>
    </source>
</evidence>
<dbReference type="SMART" id="SM00028">
    <property type="entry name" value="TPR"/>
    <property type="match status" value="3"/>
</dbReference>
<dbReference type="SUPFAM" id="SSF48452">
    <property type="entry name" value="TPR-like"/>
    <property type="match status" value="1"/>
</dbReference>
<dbReference type="AlphaFoldDB" id="A0A7C4UGD1"/>
<dbReference type="Gene3D" id="1.25.40.10">
    <property type="entry name" value="Tetratricopeptide repeat domain"/>
    <property type="match status" value="1"/>
</dbReference>
<name>A0A7C4UGD1_UNCW3</name>